<feature type="compositionally biased region" description="Low complexity" evidence="4">
    <location>
        <begin position="214"/>
        <end position="229"/>
    </location>
</feature>
<dbReference type="Pfam" id="PF09336">
    <property type="entry name" value="Vps4_C"/>
    <property type="match status" value="1"/>
</dbReference>
<dbReference type="GO" id="GO:0005524">
    <property type="term" value="F:ATP binding"/>
    <property type="evidence" value="ECO:0007669"/>
    <property type="project" value="UniProtKB-KW"/>
</dbReference>
<dbReference type="Gene3D" id="3.40.50.300">
    <property type="entry name" value="P-loop containing nucleotide triphosphate hydrolases"/>
    <property type="match status" value="1"/>
</dbReference>
<dbReference type="PANTHER" id="PTHR23074:SF17">
    <property type="entry name" value="FIDGETIN-LIKE PROTEIN 1"/>
    <property type="match status" value="1"/>
</dbReference>
<dbReference type="CDD" id="cd19509">
    <property type="entry name" value="RecA-like_VPS4-like"/>
    <property type="match status" value="1"/>
</dbReference>
<evidence type="ECO:0000256" key="2">
    <source>
        <dbReference type="ARBA" id="ARBA00022741"/>
    </source>
</evidence>
<dbReference type="FunFam" id="1.10.8.60:FF:000022">
    <property type="entry name" value="Fidgetin like 1"/>
    <property type="match status" value="1"/>
</dbReference>
<comment type="similarity">
    <text evidence="1">Belongs to the AAA ATPase family.</text>
</comment>
<dbReference type="EMBL" id="CAJPDQ010000027">
    <property type="protein sequence ID" value="CAF9927431.1"/>
    <property type="molecule type" value="Genomic_DNA"/>
</dbReference>
<keyword evidence="3" id="KW-0067">ATP-binding</keyword>
<gene>
    <name evidence="6" type="ORF">GOMPHAMPRED_004392</name>
</gene>
<evidence type="ECO:0000256" key="4">
    <source>
        <dbReference type="SAM" id="MobiDB-lite"/>
    </source>
</evidence>
<dbReference type="OrthoDB" id="10251136at2759"/>
<keyword evidence="2" id="KW-0547">Nucleotide-binding</keyword>
<sequence length="829" mass="90541">MRSGTTSSMQKTYDECFLICSTAVYFEQQKNEAEALRSWRSALDRIYYHNAYRVKPNYKPLSETDKALFESLKELELQCKERVELLEALRDSLKDANSVNGSPKPNGNRESATHVQQDPSGFIGGGTIPAVDYPDIAKPTPLPRRPPPQTRNSSSGLRPAMEPVPSQVLSQRPLGPSPTPMSLPKSSRTPSPEKRSKMKTTLRADKDAKKTAKGKQSSSKPPAASKAAGLAWDTKDTPKLSVQGSRAAALNSGAFLSHPAQHEARSDSAQSSRLSQEIPRTGGPPTPPIHAYGSVASASYAEPLPNLTRTSPSIPSSTYINRSPEIPRPQSSSSMPSTNLSTSKLPPRNLSYRNEFSHVQPISQASIAVSVNPPKAPGTKTVPSPLSSEPNSSSASITKTKVPPPVPTRSRPMPKISARKPLPTVGAKTRKVSSDSDDDARGTPRRVAGKPPKKSDDSDSDSTPNTSGRDSPEGDIHSSNWEERLQYVKKNLPRGVDPWACRQIFNEIVVKGDEVHWADVAGLDQAKSALKEAVVYPFLRPELFVGLREPARGMLLFGPPGTGKTMLARAVATESKSTFFAISASSLTSKWLGESEKLVKALFSLAKALAPSIIFVDEIDSLLSSRGGSSEHESTRRIKTEFLIEWSALQRAAAGKEQSEKEKKEGDATRVLVLAATNLPWAIDEAARRRFVRRQYIPLPEPHVREEQIRTLLSHQKHNLSDRDIRVLVSVTDGYSGSDMTALAKDAAMGPLRSLGEALLEMSTDEIRPISFKDFENSLMNIRPSVGKQGLKQFEDWAKEFDIVSPPIAEMNEMLSTSTYAEIGTLMDR</sequence>
<dbReference type="Gene3D" id="1.10.8.60">
    <property type="match status" value="1"/>
</dbReference>
<dbReference type="SUPFAM" id="SSF52540">
    <property type="entry name" value="P-loop containing nucleoside triphosphate hydrolases"/>
    <property type="match status" value="1"/>
</dbReference>
<dbReference type="PROSITE" id="PS00674">
    <property type="entry name" value="AAA"/>
    <property type="match status" value="1"/>
</dbReference>
<dbReference type="AlphaFoldDB" id="A0A8H3FK38"/>
<organism evidence="6 7">
    <name type="scientific">Gomphillus americanus</name>
    <dbReference type="NCBI Taxonomy" id="1940652"/>
    <lineage>
        <taxon>Eukaryota</taxon>
        <taxon>Fungi</taxon>
        <taxon>Dikarya</taxon>
        <taxon>Ascomycota</taxon>
        <taxon>Pezizomycotina</taxon>
        <taxon>Lecanoromycetes</taxon>
        <taxon>OSLEUM clade</taxon>
        <taxon>Ostropomycetidae</taxon>
        <taxon>Ostropales</taxon>
        <taxon>Graphidaceae</taxon>
        <taxon>Gomphilloideae</taxon>
        <taxon>Gomphillus</taxon>
    </lineage>
</organism>
<reference evidence="6" key="1">
    <citation type="submission" date="2021-03" db="EMBL/GenBank/DDBJ databases">
        <authorList>
            <person name="Tagirdzhanova G."/>
        </authorList>
    </citation>
    <scope>NUCLEOTIDE SEQUENCE</scope>
</reference>
<feature type="compositionally biased region" description="Low complexity" evidence="4">
    <location>
        <begin position="331"/>
        <end position="343"/>
    </location>
</feature>
<feature type="compositionally biased region" description="Polar residues" evidence="4">
    <location>
        <begin position="307"/>
        <end position="321"/>
    </location>
</feature>
<evidence type="ECO:0000259" key="5">
    <source>
        <dbReference type="SMART" id="SM00382"/>
    </source>
</evidence>
<dbReference type="SMART" id="SM00382">
    <property type="entry name" value="AAA"/>
    <property type="match status" value="1"/>
</dbReference>
<evidence type="ECO:0000313" key="6">
    <source>
        <dbReference type="EMBL" id="CAF9927431.1"/>
    </source>
</evidence>
<dbReference type="InterPro" id="IPR003960">
    <property type="entry name" value="ATPase_AAA_CS"/>
</dbReference>
<evidence type="ECO:0000256" key="3">
    <source>
        <dbReference type="ARBA" id="ARBA00022840"/>
    </source>
</evidence>
<dbReference type="PANTHER" id="PTHR23074">
    <property type="entry name" value="AAA DOMAIN-CONTAINING"/>
    <property type="match status" value="1"/>
</dbReference>
<dbReference type="InterPro" id="IPR027417">
    <property type="entry name" value="P-loop_NTPase"/>
</dbReference>
<feature type="region of interest" description="Disordered" evidence="4">
    <location>
        <begin position="95"/>
        <end position="480"/>
    </location>
</feature>
<comment type="caution">
    <text evidence="6">The sequence shown here is derived from an EMBL/GenBank/DDBJ whole genome shotgun (WGS) entry which is preliminary data.</text>
</comment>
<feature type="compositionally biased region" description="Basic and acidic residues" evidence="4">
    <location>
        <begin position="470"/>
        <end position="480"/>
    </location>
</feature>
<feature type="compositionally biased region" description="Polar residues" evidence="4">
    <location>
        <begin position="95"/>
        <end position="119"/>
    </location>
</feature>
<dbReference type="InterPro" id="IPR050304">
    <property type="entry name" value="MT-severing_AAA_ATPase"/>
</dbReference>
<feature type="compositionally biased region" description="Low complexity" evidence="4">
    <location>
        <begin position="383"/>
        <end position="401"/>
    </location>
</feature>
<name>A0A8H3FK38_9LECA</name>
<feature type="domain" description="AAA+ ATPase" evidence="5">
    <location>
        <begin position="550"/>
        <end position="701"/>
    </location>
</feature>
<dbReference type="InterPro" id="IPR041569">
    <property type="entry name" value="AAA_lid_3"/>
</dbReference>
<dbReference type="Proteomes" id="UP000664169">
    <property type="component" value="Unassembled WGS sequence"/>
</dbReference>
<feature type="compositionally biased region" description="Pro residues" evidence="4">
    <location>
        <begin position="140"/>
        <end position="149"/>
    </location>
</feature>
<evidence type="ECO:0000313" key="7">
    <source>
        <dbReference type="Proteomes" id="UP000664169"/>
    </source>
</evidence>
<feature type="compositionally biased region" description="Polar residues" evidence="4">
    <location>
        <begin position="360"/>
        <end position="369"/>
    </location>
</feature>
<dbReference type="InterPro" id="IPR003593">
    <property type="entry name" value="AAA+_ATPase"/>
</dbReference>
<dbReference type="Pfam" id="PF00004">
    <property type="entry name" value="AAA"/>
    <property type="match status" value="1"/>
</dbReference>
<dbReference type="InterPro" id="IPR015415">
    <property type="entry name" value="Spast_Vps4_C"/>
</dbReference>
<dbReference type="InterPro" id="IPR003959">
    <property type="entry name" value="ATPase_AAA_core"/>
</dbReference>
<feature type="compositionally biased region" description="Basic residues" evidence="4">
    <location>
        <begin position="443"/>
        <end position="452"/>
    </location>
</feature>
<accession>A0A8H3FK38</accession>
<proteinExistence type="inferred from homology"/>
<dbReference type="Pfam" id="PF17862">
    <property type="entry name" value="AAA_lid_3"/>
    <property type="match status" value="1"/>
</dbReference>
<evidence type="ECO:0000256" key="1">
    <source>
        <dbReference type="ARBA" id="ARBA00006914"/>
    </source>
</evidence>
<dbReference type="FunFam" id="3.40.50.300:FF:000093">
    <property type="entry name" value="Fidgetin-like 1"/>
    <property type="match status" value="1"/>
</dbReference>
<keyword evidence="7" id="KW-1185">Reference proteome</keyword>
<protein>
    <recommendedName>
        <fullName evidence="5">AAA+ ATPase domain-containing protein</fullName>
    </recommendedName>
</protein>
<dbReference type="GO" id="GO:0016887">
    <property type="term" value="F:ATP hydrolysis activity"/>
    <property type="evidence" value="ECO:0007669"/>
    <property type="project" value="InterPro"/>
</dbReference>